<dbReference type="RefSeq" id="WP_124155924.1">
    <property type="nucleotide sequence ID" value="NZ_CAWOLW010000618.1"/>
</dbReference>
<dbReference type="GO" id="GO:0006508">
    <property type="term" value="P:proteolysis"/>
    <property type="evidence" value="ECO:0007669"/>
    <property type="project" value="UniProtKB-KW"/>
</dbReference>
<keyword evidence="2" id="KW-0378">Hydrolase</keyword>
<dbReference type="AlphaFoldDB" id="A0A3N6NSX3"/>
<comment type="similarity">
    <text evidence="4">Belongs to the peptidase S8 family.</text>
</comment>
<dbReference type="OrthoDB" id="9762689at2"/>
<evidence type="ECO:0000256" key="1">
    <source>
        <dbReference type="ARBA" id="ARBA00022670"/>
    </source>
</evidence>
<dbReference type="EMBL" id="RCBY01000655">
    <property type="protein sequence ID" value="RQH12597.1"/>
    <property type="molecule type" value="Genomic_DNA"/>
</dbReference>
<keyword evidence="1" id="KW-0645">Protease</keyword>
<dbReference type="PROSITE" id="PS00138">
    <property type="entry name" value="SUBTILASE_SER"/>
    <property type="match status" value="1"/>
</dbReference>
<sequence length="126" mass="13584">MQEDSTFLELQWQHPTLLEQDVVPDRVAVFSNSAQFLDILAPGAFINAGGFNVPGTSMAAPHVAGAVAVLSEAFPNESPDQILQRMLNSGDPITDHRNGITKPRLNLGAALEIESARLDNDNFLST</sequence>
<keyword evidence="7" id="KW-1185">Reference proteome</keyword>
<dbReference type="PROSITE" id="PS51892">
    <property type="entry name" value="SUBTILASE"/>
    <property type="match status" value="1"/>
</dbReference>
<dbReference type="GO" id="GO:0004252">
    <property type="term" value="F:serine-type endopeptidase activity"/>
    <property type="evidence" value="ECO:0007669"/>
    <property type="project" value="InterPro"/>
</dbReference>
<evidence type="ECO:0000256" key="2">
    <source>
        <dbReference type="ARBA" id="ARBA00022801"/>
    </source>
</evidence>
<gene>
    <name evidence="6" type="ORF">D5R40_34790</name>
</gene>
<dbReference type="Proteomes" id="UP000269154">
    <property type="component" value="Unassembled WGS sequence"/>
</dbReference>
<dbReference type="InterPro" id="IPR000209">
    <property type="entry name" value="Peptidase_S8/S53_dom"/>
</dbReference>
<evidence type="ECO:0000256" key="4">
    <source>
        <dbReference type="PROSITE-ProRule" id="PRU01240"/>
    </source>
</evidence>
<dbReference type="Pfam" id="PF00082">
    <property type="entry name" value="Peptidase_S8"/>
    <property type="match status" value="1"/>
</dbReference>
<dbReference type="InterPro" id="IPR036852">
    <property type="entry name" value="Peptidase_S8/S53_dom_sf"/>
</dbReference>
<reference evidence="6 7" key="1">
    <citation type="journal article" date="2018" name="ACS Chem. Biol.">
        <title>Ketoreductase domain dysfunction expands chemodiversity: malyngamide biosynthesis in the cyanobacterium Okeania hirsuta.</title>
        <authorList>
            <person name="Moss N.A."/>
            <person name="Leao T."/>
            <person name="Rankin M."/>
            <person name="McCullough T.M."/>
            <person name="Qu P."/>
            <person name="Korobeynikov A."/>
            <person name="Smith J.L."/>
            <person name="Gerwick L."/>
            <person name="Gerwick W.H."/>
        </authorList>
    </citation>
    <scope>NUCLEOTIDE SEQUENCE [LARGE SCALE GENOMIC DNA]</scope>
    <source>
        <strain evidence="6 7">PAB10Feb10-1</strain>
    </source>
</reference>
<evidence type="ECO:0000313" key="7">
    <source>
        <dbReference type="Proteomes" id="UP000269154"/>
    </source>
</evidence>
<evidence type="ECO:0000259" key="5">
    <source>
        <dbReference type="Pfam" id="PF00082"/>
    </source>
</evidence>
<evidence type="ECO:0000256" key="3">
    <source>
        <dbReference type="ARBA" id="ARBA00022825"/>
    </source>
</evidence>
<dbReference type="SUPFAM" id="SSF52743">
    <property type="entry name" value="Subtilisin-like"/>
    <property type="match status" value="1"/>
</dbReference>
<organism evidence="6 7">
    <name type="scientific">Okeania hirsuta</name>
    <dbReference type="NCBI Taxonomy" id="1458930"/>
    <lineage>
        <taxon>Bacteria</taxon>
        <taxon>Bacillati</taxon>
        <taxon>Cyanobacteriota</taxon>
        <taxon>Cyanophyceae</taxon>
        <taxon>Oscillatoriophycideae</taxon>
        <taxon>Oscillatoriales</taxon>
        <taxon>Microcoleaceae</taxon>
        <taxon>Okeania</taxon>
    </lineage>
</organism>
<proteinExistence type="inferred from homology"/>
<feature type="domain" description="Peptidase S8/S53" evidence="5">
    <location>
        <begin position="27"/>
        <end position="90"/>
    </location>
</feature>
<dbReference type="Gene3D" id="3.40.50.200">
    <property type="entry name" value="Peptidase S8/S53 domain"/>
    <property type="match status" value="1"/>
</dbReference>
<dbReference type="InterPro" id="IPR023828">
    <property type="entry name" value="Peptidase_S8_Ser-AS"/>
</dbReference>
<keyword evidence="3" id="KW-0720">Serine protease</keyword>
<comment type="caution">
    <text evidence="4">Lacks conserved residue(s) required for the propagation of feature annotation.</text>
</comment>
<name>A0A3N6NSX3_9CYAN</name>
<accession>A0A3N6NSX3</accession>
<protein>
    <recommendedName>
        <fullName evidence="5">Peptidase S8/S53 domain-containing protein</fullName>
    </recommendedName>
</protein>
<evidence type="ECO:0000313" key="6">
    <source>
        <dbReference type="EMBL" id="RQH12597.1"/>
    </source>
</evidence>
<comment type="caution">
    <text evidence="6">The sequence shown here is derived from an EMBL/GenBank/DDBJ whole genome shotgun (WGS) entry which is preliminary data.</text>
</comment>